<evidence type="ECO:0000313" key="4">
    <source>
        <dbReference type="Proteomes" id="UP000295756"/>
    </source>
</evidence>
<organism evidence="3 4">
    <name type="scientific">Leuconostoc kimchii</name>
    <dbReference type="NCBI Taxonomy" id="136609"/>
    <lineage>
        <taxon>Bacteria</taxon>
        <taxon>Bacillati</taxon>
        <taxon>Bacillota</taxon>
        <taxon>Bacilli</taxon>
        <taxon>Lactobacillales</taxon>
        <taxon>Lactobacillaceae</taxon>
        <taxon>Leuconostoc</taxon>
    </lineage>
</organism>
<reference evidence="3 4" key="1">
    <citation type="submission" date="2019-03" db="EMBL/GenBank/DDBJ databases">
        <title>Complete Genome Sequence of Leuconostoc kimchii strain NKJ218 Isolated from Homemade Kimchi.</title>
        <authorList>
            <person name="Jung J.Y."/>
            <person name="Jin H.M."/>
            <person name="Jung J.-W."/>
            <person name="Lee S.-Y."/>
            <person name="Ryu B.-G."/>
            <person name="Han S.-S."/>
            <person name="Kang H.K."/>
            <person name="Choi H.W."/>
            <person name="Chung E.J."/>
            <person name="Choi K.-M."/>
        </authorList>
    </citation>
    <scope>NUCLEOTIDE SEQUENCE [LARGE SCALE GENOMIC DNA]</scope>
    <source>
        <strain evidence="3 4">NKJ218</strain>
    </source>
</reference>
<dbReference type="PANTHER" id="PTHR35601:SF1">
    <property type="entry name" value="TOXIN RELE"/>
    <property type="match status" value="1"/>
</dbReference>
<dbReference type="Pfam" id="PF05016">
    <property type="entry name" value="ParE_toxin"/>
    <property type="match status" value="1"/>
</dbReference>
<sequence length="92" mass="10672">MTKYTVAFADSYKKTFRKLDKSTQRLITKWIITHLHDVDFPTSPGKALTGELSGLIRFRIGDFRIITKVDNQVFIITALYVGKRSEVYKFKP</sequence>
<keyword evidence="2" id="KW-1277">Toxin-antitoxin system</keyword>
<protein>
    <submittedName>
        <fullName evidence="3">Type II toxin-antitoxin system RelE/ParE family toxin</fullName>
    </submittedName>
</protein>
<dbReference type="EMBL" id="CP037939">
    <property type="protein sequence ID" value="QBR48089.1"/>
    <property type="molecule type" value="Genomic_DNA"/>
</dbReference>
<accession>A0ABX5SNT6</accession>
<dbReference type="PANTHER" id="PTHR35601">
    <property type="entry name" value="TOXIN RELE"/>
    <property type="match status" value="1"/>
</dbReference>
<evidence type="ECO:0000256" key="2">
    <source>
        <dbReference type="ARBA" id="ARBA00022649"/>
    </source>
</evidence>
<keyword evidence="4" id="KW-1185">Reference proteome</keyword>
<comment type="similarity">
    <text evidence="1">Belongs to the RelE toxin family.</text>
</comment>
<gene>
    <name evidence="3" type="ORF">EW139_08095</name>
</gene>
<dbReference type="Proteomes" id="UP000295756">
    <property type="component" value="Chromosome"/>
</dbReference>
<dbReference type="RefSeq" id="WP_013103625.1">
    <property type="nucleotide sequence ID" value="NZ_CP037939.1"/>
</dbReference>
<dbReference type="Gene3D" id="3.30.2310.20">
    <property type="entry name" value="RelE-like"/>
    <property type="match status" value="1"/>
</dbReference>
<proteinExistence type="inferred from homology"/>
<dbReference type="InterPro" id="IPR007712">
    <property type="entry name" value="RelE/ParE_toxin"/>
</dbReference>
<dbReference type="InterPro" id="IPR035093">
    <property type="entry name" value="RelE/ParE_toxin_dom_sf"/>
</dbReference>
<dbReference type="SUPFAM" id="SSF143011">
    <property type="entry name" value="RelE-like"/>
    <property type="match status" value="1"/>
</dbReference>
<evidence type="ECO:0000313" key="3">
    <source>
        <dbReference type="EMBL" id="QBR48089.1"/>
    </source>
</evidence>
<name>A0ABX5SNT6_9LACO</name>
<evidence type="ECO:0000256" key="1">
    <source>
        <dbReference type="ARBA" id="ARBA00006226"/>
    </source>
</evidence>